<reference evidence="1" key="1">
    <citation type="submission" date="2019-08" db="EMBL/GenBank/DDBJ databases">
        <authorList>
            <person name="Kucharzyk K."/>
            <person name="Murdoch R.W."/>
            <person name="Higgins S."/>
            <person name="Loffler F."/>
        </authorList>
    </citation>
    <scope>NUCLEOTIDE SEQUENCE</scope>
</reference>
<accession>A0A645G877</accession>
<comment type="caution">
    <text evidence="1">The sequence shown here is derived from an EMBL/GenBank/DDBJ whole genome shotgun (WGS) entry which is preliminary data.</text>
</comment>
<organism evidence="1">
    <name type="scientific">bioreactor metagenome</name>
    <dbReference type="NCBI Taxonomy" id="1076179"/>
    <lineage>
        <taxon>unclassified sequences</taxon>
        <taxon>metagenomes</taxon>
        <taxon>ecological metagenomes</taxon>
    </lineage>
</organism>
<protein>
    <submittedName>
        <fullName evidence="1">Uncharacterized protein</fullName>
    </submittedName>
</protein>
<sequence>MAWVLVLTKNLGEKLVFIGDNLMQHIVLINKVIEYIKRKTIHITHQSRGK</sequence>
<dbReference type="EMBL" id="VSSQ01068035">
    <property type="protein sequence ID" value="MPN20314.1"/>
    <property type="molecule type" value="Genomic_DNA"/>
</dbReference>
<dbReference type="AlphaFoldDB" id="A0A645G877"/>
<name>A0A645G877_9ZZZZ</name>
<proteinExistence type="predicted"/>
<gene>
    <name evidence="1" type="ORF">SDC9_167692</name>
</gene>
<evidence type="ECO:0000313" key="1">
    <source>
        <dbReference type="EMBL" id="MPN20314.1"/>
    </source>
</evidence>